<dbReference type="GO" id="GO:0005615">
    <property type="term" value="C:extracellular space"/>
    <property type="evidence" value="ECO:0007669"/>
    <property type="project" value="TreeGrafter"/>
</dbReference>
<protein>
    <recommendedName>
        <fullName evidence="6">Endothelin-1</fullName>
    </recommendedName>
</protein>
<dbReference type="PRINTS" id="PR00365">
    <property type="entry name" value="ENDOTHELIN"/>
</dbReference>
<feature type="transmembrane region" description="Helical" evidence="9">
    <location>
        <begin position="39"/>
        <end position="62"/>
    </location>
</feature>
<evidence type="ECO:0000256" key="3">
    <source>
        <dbReference type="ARBA" id="ARBA00022525"/>
    </source>
</evidence>
<dbReference type="GO" id="GO:0003100">
    <property type="term" value="P:regulation of systemic arterial blood pressure by endothelin"/>
    <property type="evidence" value="ECO:0007669"/>
    <property type="project" value="TreeGrafter"/>
</dbReference>
<keyword evidence="4" id="KW-0838">Vasoactive</keyword>
<keyword evidence="3" id="KW-0964">Secreted</keyword>
<feature type="domain" description="Endothelin-like toxin" evidence="10">
    <location>
        <begin position="154"/>
        <end position="175"/>
    </location>
</feature>
<dbReference type="PANTHER" id="PTHR13874:SF10">
    <property type="entry name" value="ENDOTHELIN-1"/>
    <property type="match status" value="1"/>
</dbReference>
<dbReference type="GO" id="GO:0019229">
    <property type="term" value="P:regulation of vasoconstriction"/>
    <property type="evidence" value="ECO:0007669"/>
    <property type="project" value="InterPro"/>
</dbReference>
<comment type="caution">
    <text evidence="11">The sequence shown here is derived from an EMBL/GenBank/DDBJ whole genome shotgun (WGS) entry which is preliminary data.</text>
</comment>
<keyword evidence="9" id="KW-0812">Transmembrane</keyword>
<dbReference type="GO" id="GO:0006874">
    <property type="term" value="P:intracellular calcium ion homeostasis"/>
    <property type="evidence" value="ECO:0007669"/>
    <property type="project" value="TreeGrafter"/>
</dbReference>
<feature type="domain" description="Endothelin-like toxin" evidence="10">
    <location>
        <begin position="101"/>
        <end position="122"/>
    </location>
</feature>
<reference evidence="11" key="1">
    <citation type="journal article" date="2022" name="bioRxiv">
        <title>Sequencing and chromosome-scale assembly of the giantPleurodeles waltlgenome.</title>
        <authorList>
            <person name="Brown T."/>
            <person name="Elewa A."/>
            <person name="Iarovenko S."/>
            <person name="Subramanian E."/>
            <person name="Araus A.J."/>
            <person name="Petzold A."/>
            <person name="Susuki M."/>
            <person name="Suzuki K.-i.T."/>
            <person name="Hayashi T."/>
            <person name="Toyoda A."/>
            <person name="Oliveira C."/>
            <person name="Osipova E."/>
            <person name="Leigh N.D."/>
            <person name="Simon A."/>
            <person name="Yun M.H."/>
        </authorList>
    </citation>
    <scope>NUCLEOTIDE SEQUENCE</scope>
    <source>
        <strain evidence="11">20211129_DDA</strain>
        <tissue evidence="11">Liver</tissue>
    </source>
</reference>
<name>A0AAV7VNF9_PLEWA</name>
<dbReference type="AlphaFoldDB" id="A0AAV7VNF9"/>
<comment type="function">
    <text evidence="7">Endothelins are endothelium-derived vasoconstrictor peptides. Probable ligand for G-protein coupled receptors EDNRA and EDNRB which activates PTK2B, BCAR1, BCAR3 and, GTPases RAP1 and RHOA cascade in glomerular mesangial cells. Also binds the DEAR/FBXW7-AS1 receptor. Promotes mesenteric arterial wall remodeling via activation of ROCK signaling and subsequent colocalization of NFATC3 with F-actin filaments. NFATC3 then translocates to the nucleus where it subsequently promotes the transcription of the smooth muscle hypertrophy and differentiation marker ACTA2.</text>
</comment>
<keyword evidence="9" id="KW-1133">Transmembrane helix</keyword>
<evidence type="ECO:0000256" key="8">
    <source>
        <dbReference type="SAM" id="MobiDB-lite"/>
    </source>
</evidence>
<dbReference type="InterPro" id="IPR020475">
    <property type="entry name" value="Endothelin"/>
</dbReference>
<evidence type="ECO:0000256" key="5">
    <source>
        <dbReference type="ARBA" id="ARBA00023322"/>
    </source>
</evidence>
<evidence type="ECO:0000313" key="12">
    <source>
        <dbReference type="Proteomes" id="UP001066276"/>
    </source>
</evidence>
<keyword evidence="9" id="KW-0472">Membrane</keyword>
<dbReference type="InterPro" id="IPR001928">
    <property type="entry name" value="Endothln-like_toxin"/>
</dbReference>
<evidence type="ECO:0000256" key="9">
    <source>
        <dbReference type="SAM" id="Phobius"/>
    </source>
</evidence>
<comment type="subcellular location">
    <subcellularLocation>
        <location evidence="1">Secreted</location>
    </subcellularLocation>
</comment>
<sequence>MRGCEVADGVKHYTNYQHNTRRPGFAADTAKYVERRPPLFFFIIMDILSMVCLLLVICHGLFQTVSTGAGLPLQPTTGSAPPPPEPVHAPNAPLRPRRAKRCSCSSLMDKECVYFCHLDIIWINTPEQTVPYGLGNTRSRRSLNDRNSFGPKNRCQCTNEKDNKCWDFCQTTAELRAQSVLEKGVPRVNKEAGCVGHELECVQRLSEHSKKMRRYETIGNIIKMSFRIAKLKASLREMETIKHKQTHRKLGIWDLLMKTS</sequence>
<accession>A0AAV7VNF9</accession>
<dbReference type="GO" id="GO:0031707">
    <property type="term" value="F:endothelin A receptor binding"/>
    <property type="evidence" value="ECO:0007669"/>
    <property type="project" value="TreeGrafter"/>
</dbReference>
<dbReference type="GO" id="GO:0031708">
    <property type="term" value="F:endothelin B receptor binding"/>
    <property type="evidence" value="ECO:0007669"/>
    <property type="project" value="TreeGrafter"/>
</dbReference>
<dbReference type="InterPro" id="IPR019764">
    <property type="entry name" value="Endothelin_toxin_CS"/>
</dbReference>
<dbReference type="GO" id="GO:0005179">
    <property type="term" value="F:hormone activity"/>
    <property type="evidence" value="ECO:0007669"/>
    <property type="project" value="TreeGrafter"/>
</dbReference>
<proteinExistence type="inferred from homology"/>
<evidence type="ECO:0000256" key="2">
    <source>
        <dbReference type="ARBA" id="ARBA00010959"/>
    </source>
</evidence>
<comment type="similarity">
    <text evidence="2">Belongs to the endothelin/sarafotoxin family.</text>
</comment>
<evidence type="ECO:0000313" key="11">
    <source>
        <dbReference type="EMBL" id="KAJ1201675.1"/>
    </source>
</evidence>
<organism evidence="11 12">
    <name type="scientific">Pleurodeles waltl</name>
    <name type="common">Iberian ribbed newt</name>
    <dbReference type="NCBI Taxonomy" id="8319"/>
    <lineage>
        <taxon>Eukaryota</taxon>
        <taxon>Metazoa</taxon>
        <taxon>Chordata</taxon>
        <taxon>Craniata</taxon>
        <taxon>Vertebrata</taxon>
        <taxon>Euteleostomi</taxon>
        <taxon>Amphibia</taxon>
        <taxon>Batrachia</taxon>
        <taxon>Caudata</taxon>
        <taxon>Salamandroidea</taxon>
        <taxon>Salamandridae</taxon>
        <taxon>Pleurodelinae</taxon>
        <taxon>Pleurodeles</taxon>
    </lineage>
</organism>
<evidence type="ECO:0000256" key="1">
    <source>
        <dbReference type="ARBA" id="ARBA00004613"/>
    </source>
</evidence>
<evidence type="ECO:0000256" key="6">
    <source>
        <dbReference type="ARBA" id="ARBA00040197"/>
    </source>
</evidence>
<dbReference type="PROSITE" id="PS00270">
    <property type="entry name" value="ENDOTHELIN"/>
    <property type="match status" value="1"/>
</dbReference>
<feature type="region of interest" description="Disordered" evidence="8">
    <location>
        <begin position="73"/>
        <end position="94"/>
    </location>
</feature>
<dbReference type="Proteomes" id="UP001066276">
    <property type="component" value="Chromosome 2_1"/>
</dbReference>
<dbReference type="EMBL" id="JANPWB010000003">
    <property type="protein sequence ID" value="KAJ1201675.1"/>
    <property type="molecule type" value="Genomic_DNA"/>
</dbReference>
<dbReference type="SMART" id="SM00272">
    <property type="entry name" value="END"/>
    <property type="match status" value="2"/>
</dbReference>
<gene>
    <name evidence="11" type="ORF">NDU88_005481</name>
</gene>
<dbReference type="PANTHER" id="PTHR13874">
    <property type="entry name" value="ENDOTHELIN"/>
    <property type="match status" value="1"/>
</dbReference>
<keyword evidence="5" id="KW-0839">Vasoconstrictor</keyword>
<dbReference type="GO" id="GO:0014826">
    <property type="term" value="P:vein smooth muscle contraction"/>
    <property type="evidence" value="ECO:0007669"/>
    <property type="project" value="TreeGrafter"/>
</dbReference>
<evidence type="ECO:0000256" key="4">
    <source>
        <dbReference type="ARBA" id="ARBA00022858"/>
    </source>
</evidence>
<dbReference type="Pfam" id="PF00322">
    <property type="entry name" value="Endothelin"/>
    <property type="match status" value="1"/>
</dbReference>
<keyword evidence="12" id="KW-1185">Reference proteome</keyword>
<evidence type="ECO:0000256" key="7">
    <source>
        <dbReference type="ARBA" id="ARBA00046081"/>
    </source>
</evidence>
<evidence type="ECO:0000259" key="10">
    <source>
        <dbReference type="SMART" id="SM00272"/>
    </source>
</evidence>